<gene>
    <name evidence="1" type="ORF">SAMN04488006_1573</name>
</gene>
<reference evidence="2" key="1">
    <citation type="submission" date="2016-10" db="EMBL/GenBank/DDBJ databases">
        <authorList>
            <person name="Varghese N."/>
            <person name="Submissions S."/>
        </authorList>
    </citation>
    <scope>NUCLEOTIDE SEQUENCE [LARGE SCALE GENOMIC DNA]</scope>
    <source>
        <strain evidence="2">DSM 24450</strain>
    </source>
</reference>
<dbReference type="Proteomes" id="UP000199312">
    <property type="component" value="Unassembled WGS sequence"/>
</dbReference>
<name>A0A1I6Q7D7_9FLAO</name>
<evidence type="ECO:0000313" key="2">
    <source>
        <dbReference type="Proteomes" id="UP000199312"/>
    </source>
</evidence>
<protein>
    <submittedName>
        <fullName evidence="1">Uncharacterized protein</fullName>
    </submittedName>
</protein>
<evidence type="ECO:0000313" key="1">
    <source>
        <dbReference type="EMBL" id="SFS48386.1"/>
    </source>
</evidence>
<sequence length="132" mass="15318">MHKIFRNILFHSALLVILLHTIIPHPHSEDLGLKEHRKLHSNSHSIYGVLRLIFHESNDENLDSLVFAQYNIDKKIKVENQHLAIAITYFNTSKIVNKKVYKNLKSNIYTLFIVTQHGVRGPPALITNEFKI</sequence>
<dbReference type="STRING" id="593133.SAMN04488006_1573"/>
<dbReference type="EMBL" id="FOZP01000003">
    <property type="protein sequence ID" value="SFS48386.1"/>
    <property type="molecule type" value="Genomic_DNA"/>
</dbReference>
<organism evidence="1 2">
    <name type="scientific">Lutibacter maritimus</name>
    <dbReference type="NCBI Taxonomy" id="593133"/>
    <lineage>
        <taxon>Bacteria</taxon>
        <taxon>Pseudomonadati</taxon>
        <taxon>Bacteroidota</taxon>
        <taxon>Flavobacteriia</taxon>
        <taxon>Flavobacteriales</taxon>
        <taxon>Flavobacteriaceae</taxon>
        <taxon>Lutibacter</taxon>
    </lineage>
</organism>
<keyword evidence="2" id="KW-1185">Reference proteome</keyword>
<accession>A0A1I6Q7D7</accession>
<dbReference type="AlphaFoldDB" id="A0A1I6Q7D7"/>
<proteinExistence type="predicted"/>